<evidence type="ECO:0000313" key="3">
    <source>
        <dbReference type="Proteomes" id="UP000007129"/>
    </source>
</evidence>
<evidence type="ECO:0000256" key="1">
    <source>
        <dbReference type="SAM" id="MobiDB-lite"/>
    </source>
</evidence>
<evidence type="ECO:0000313" key="2">
    <source>
        <dbReference type="EMBL" id="EKG17619.1"/>
    </source>
</evidence>
<dbReference type="VEuPathDB" id="FungiDB:MPH_05067"/>
<name>K2S521_MACPH</name>
<reference evidence="2 3" key="1">
    <citation type="journal article" date="2012" name="BMC Genomics">
        <title>Tools to kill: Genome of one of the most destructive plant pathogenic fungi Macrophomina phaseolina.</title>
        <authorList>
            <person name="Islam M.S."/>
            <person name="Haque M.S."/>
            <person name="Islam M.M."/>
            <person name="Emdad E.M."/>
            <person name="Halim A."/>
            <person name="Hossen Q.M.M."/>
            <person name="Hossain M.Z."/>
            <person name="Ahmed B."/>
            <person name="Rahim S."/>
            <person name="Rahman M.S."/>
            <person name="Alam M.M."/>
            <person name="Hou S."/>
            <person name="Wan X."/>
            <person name="Saito J.A."/>
            <person name="Alam M."/>
        </authorList>
    </citation>
    <scope>NUCLEOTIDE SEQUENCE [LARGE SCALE GENOMIC DNA]</scope>
    <source>
        <strain evidence="2 3">MS6</strain>
    </source>
</reference>
<dbReference type="HOGENOM" id="CLU_1503703_0_0_1"/>
<proteinExistence type="predicted"/>
<feature type="region of interest" description="Disordered" evidence="1">
    <location>
        <begin position="1"/>
        <end position="44"/>
    </location>
</feature>
<accession>K2S521</accession>
<feature type="compositionally biased region" description="Basic and acidic residues" evidence="1">
    <location>
        <begin position="13"/>
        <end position="23"/>
    </location>
</feature>
<dbReference type="AlphaFoldDB" id="K2S521"/>
<dbReference type="EMBL" id="AHHD01000229">
    <property type="protein sequence ID" value="EKG17619.1"/>
    <property type="molecule type" value="Genomic_DNA"/>
</dbReference>
<dbReference type="InParanoid" id="K2S521"/>
<sequence>MAPVFRNQAKGTRLGEEGNDRRLSRSLRTSFRSAPSNLAPNNAERRQLRGAARPMVSHAGLGSMLRKRSSFVRGSLSLSPVRSGPPITRETLTRCRARPLPRRSPLWAPARRRSVSQPPRACVECGVWRAAAVREGVGSEGSVTLPNCSDVSAALTCQCQREQLFAPSEELGAPRARGH</sequence>
<gene>
    <name evidence="2" type="ORF">MPH_05067</name>
</gene>
<organism evidence="2 3">
    <name type="scientific">Macrophomina phaseolina (strain MS6)</name>
    <name type="common">Charcoal rot fungus</name>
    <dbReference type="NCBI Taxonomy" id="1126212"/>
    <lineage>
        <taxon>Eukaryota</taxon>
        <taxon>Fungi</taxon>
        <taxon>Dikarya</taxon>
        <taxon>Ascomycota</taxon>
        <taxon>Pezizomycotina</taxon>
        <taxon>Dothideomycetes</taxon>
        <taxon>Dothideomycetes incertae sedis</taxon>
        <taxon>Botryosphaeriales</taxon>
        <taxon>Botryosphaeriaceae</taxon>
        <taxon>Macrophomina</taxon>
    </lineage>
</organism>
<protein>
    <submittedName>
        <fullName evidence="2">Uncharacterized protein</fullName>
    </submittedName>
</protein>
<comment type="caution">
    <text evidence="2">The sequence shown here is derived from an EMBL/GenBank/DDBJ whole genome shotgun (WGS) entry which is preliminary data.</text>
</comment>
<dbReference type="Proteomes" id="UP000007129">
    <property type="component" value="Unassembled WGS sequence"/>
</dbReference>